<dbReference type="Pfam" id="PF13229">
    <property type="entry name" value="Beta_helix"/>
    <property type="match status" value="1"/>
</dbReference>
<dbReference type="InterPro" id="IPR011050">
    <property type="entry name" value="Pectin_lyase_fold/virulence"/>
</dbReference>
<keyword evidence="3" id="KW-1185">Reference proteome</keyword>
<evidence type="ECO:0000313" key="3">
    <source>
        <dbReference type="Proteomes" id="UP000484381"/>
    </source>
</evidence>
<name>A0A7X1NJJ6_9BURK</name>
<comment type="caution">
    <text evidence="2">The sequence shown here is derived from an EMBL/GenBank/DDBJ whole genome shotgun (WGS) entry which is preliminary data.</text>
</comment>
<dbReference type="SUPFAM" id="SSF51126">
    <property type="entry name" value="Pectin lyase-like"/>
    <property type="match status" value="1"/>
</dbReference>
<dbReference type="EMBL" id="WHNP01000087">
    <property type="protein sequence ID" value="MPW23017.1"/>
    <property type="molecule type" value="Genomic_DNA"/>
</dbReference>
<feature type="domain" description="Right handed beta helix" evidence="1">
    <location>
        <begin position="228"/>
        <end position="327"/>
    </location>
</feature>
<organism evidence="2 3">
    <name type="scientific">Paraburkholderia franconis</name>
    <dbReference type="NCBI Taxonomy" id="2654983"/>
    <lineage>
        <taxon>Bacteria</taxon>
        <taxon>Pseudomonadati</taxon>
        <taxon>Pseudomonadota</taxon>
        <taxon>Betaproteobacteria</taxon>
        <taxon>Burkholderiales</taxon>
        <taxon>Burkholderiaceae</taxon>
        <taxon>Paraburkholderia</taxon>
    </lineage>
</organism>
<dbReference type="InterPro" id="IPR006626">
    <property type="entry name" value="PbH1"/>
</dbReference>
<dbReference type="InterPro" id="IPR012334">
    <property type="entry name" value="Pectin_lyas_fold"/>
</dbReference>
<accession>A0A7X1NJJ6</accession>
<dbReference type="PANTHER" id="PTHR31339">
    <property type="entry name" value="PECTIN LYASE-RELATED"/>
    <property type="match status" value="1"/>
</dbReference>
<protein>
    <recommendedName>
        <fullName evidence="1">Right handed beta helix domain-containing protein</fullName>
    </recommendedName>
</protein>
<dbReference type="AlphaFoldDB" id="A0A7X1NJJ6"/>
<dbReference type="InterPro" id="IPR039448">
    <property type="entry name" value="Beta_helix"/>
</dbReference>
<dbReference type="PANTHER" id="PTHR31339:SF9">
    <property type="entry name" value="PLASMIN AND FIBRONECTIN-BINDING PROTEIN A"/>
    <property type="match status" value="1"/>
</dbReference>
<evidence type="ECO:0000259" key="1">
    <source>
        <dbReference type="Pfam" id="PF13229"/>
    </source>
</evidence>
<dbReference type="Gene3D" id="2.160.20.10">
    <property type="entry name" value="Single-stranded right-handed beta-helix, Pectin lyase-like"/>
    <property type="match status" value="1"/>
</dbReference>
<gene>
    <name evidence="2" type="ORF">GCT13_41135</name>
</gene>
<dbReference type="Proteomes" id="UP000484381">
    <property type="component" value="Unassembled WGS sequence"/>
</dbReference>
<proteinExistence type="predicted"/>
<dbReference type="SMART" id="SM00710">
    <property type="entry name" value="PbH1"/>
    <property type="match status" value="6"/>
</dbReference>
<sequence length="777" mass="82741">MSSARRDEVMSRGRHSRWCFVICATLAISTLFGRASSSAAAGEYDNGSGVHIPLATGSNARVTPVAKGPFFDITKFGAISNGPALANQAAINNAIATAARAGGTVVIPAGVFKTYTVHLASNVGLHFASKKSILRAAVPGTGAGEDGGFYDAPEPNPYVGLQDEGHSHWANSLIVGDHVKHIMISGPGLIDGSYIGPRGKTINVLTSSDAAEVPVRTAAGKPGGANKAIALKNAEDVVFRDFRIKYGGHFGILGTGVRNWTIDGILVDSNRDGVDIDASQNVTVRNSTFNTVNDDALVIKASFALGKYVPTRNVLIENCTVSGYDTGSVLDGTYSAHQFGPDDGPTGRIKLGTESTTGFDTVTVRHVTFDRSRGLALESVDGAALKNVVFTDATMTHVTSAPIFIVLGDRGRNPVTGNSADESLLPASTVRLDDRAWVLPNIPAYGTYPAVRYIPSYNRDQTVSIGGGSNIVVVNQAAPTQLNPVSVRPGDPRYANAVGAPFATLENVAISHVKISDSDPRYPIIIAGLVNHPVRNVSINNVSVEFRGGLKMQDAVEQRQINKPQHYTAYQAEPATDSVIWMANGSSADHNEALLPRISWDPKANGGTGAWVDDPYNVPEAPREYPEPSMFGILPAYGLYARHVQGLKMRNVKLSYGVEDERPPVVLDDVHDSSFIAFAAMAKSGTPEFVMVANTRKREAESEFIPDLAYHMTTVSNVFTPPGITKQAVTILRPAPGTPPDRFYSYPTVPSATHSYAYAIPNASYPLPLTIHPGLNP</sequence>
<reference evidence="2 3" key="1">
    <citation type="submission" date="2019-10" db="EMBL/GenBank/DDBJ databases">
        <title>Paraburkholderia sp. isolated from nodules of Mimosa pudica from Brazilian Atlantic Forest soils.</title>
        <authorList>
            <person name="Paulitsch F."/>
            <person name="Hungria M."/>
            <person name="Dall'Agnol R."/>
        </authorList>
    </citation>
    <scope>NUCLEOTIDE SEQUENCE [LARGE SCALE GENOMIC DNA]</scope>
    <source>
        <strain evidence="2 3">CNPSo 3157</strain>
    </source>
</reference>
<dbReference type="InterPro" id="IPR051801">
    <property type="entry name" value="GH28_Enzymes"/>
</dbReference>
<evidence type="ECO:0000313" key="2">
    <source>
        <dbReference type="EMBL" id="MPW23017.1"/>
    </source>
</evidence>